<dbReference type="AlphaFoldDB" id="A0A2S5JG61"/>
<dbReference type="InterPro" id="IPR044999">
    <property type="entry name" value="CbbY-like"/>
</dbReference>
<dbReference type="Proteomes" id="UP000239736">
    <property type="component" value="Unassembled WGS sequence"/>
</dbReference>
<keyword evidence="1" id="KW-0378">Hydrolase</keyword>
<evidence type="ECO:0000313" key="1">
    <source>
        <dbReference type="EMBL" id="PPB80348.1"/>
    </source>
</evidence>
<gene>
    <name evidence="1" type="ORF">LV82_02223</name>
</gene>
<dbReference type="GO" id="GO:0016787">
    <property type="term" value="F:hydrolase activity"/>
    <property type="evidence" value="ECO:0007669"/>
    <property type="project" value="UniProtKB-KW"/>
</dbReference>
<protein>
    <submittedName>
        <fullName evidence="1">HAD superfamily hydrolase (TIGR01509 family)</fullName>
    </submittedName>
</protein>
<name>A0A2S5JG61_9RHOB</name>
<dbReference type="EMBL" id="PRDS01000006">
    <property type="protein sequence ID" value="PPB80348.1"/>
    <property type="molecule type" value="Genomic_DNA"/>
</dbReference>
<dbReference type="InterPro" id="IPR023214">
    <property type="entry name" value="HAD_sf"/>
</dbReference>
<accession>A0A2S5JG61</accession>
<dbReference type="InterPro" id="IPR036412">
    <property type="entry name" value="HAD-like_sf"/>
</dbReference>
<sequence length="89" mass="9608">MLPLWRLVRIRLTASPPGACLAFEDSRNGLLAARAAGMACIVSPGPYTDDQDFSKADLVVDCFSHADSIDAVRRALCAVSIRTGDKTWL</sequence>
<keyword evidence="2" id="KW-1185">Reference proteome</keyword>
<dbReference type="PANTHER" id="PTHR42896">
    <property type="entry name" value="XYLULOSE-1,5-BISPHOSPHATE (XUBP) PHOSPHATASE"/>
    <property type="match status" value="1"/>
</dbReference>
<dbReference type="PANTHER" id="PTHR42896:SF2">
    <property type="entry name" value="CBBY-LIKE PROTEIN"/>
    <property type="match status" value="1"/>
</dbReference>
<comment type="caution">
    <text evidence="1">The sequence shown here is derived from an EMBL/GenBank/DDBJ whole genome shotgun (WGS) entry which is preliminary data.</text>
</comment>
<evidence type="ECO:0000313" key="2">
    <source>
        <dbReference type="Proteomes" id="UP000239736"/>
    </source>
</evidence>
<organism evidence="1 2">
    <name type="scientific">Albidovulum inexpectatum</name>
    <dbReference type="NCBI Taxonomy" id="196587"/>
    <lineage>
        <taxon>Bacteria</taxon>
        <taxon>Pseudomonadati</taxon>
        <taxon>Pseudomonadota</taxon>
        <taxon>Alphaproteobacteria</taxon>
        <taxon>Rhodobacterales</taxon>
        <taxon>Paracoccaceae</taxon>
        <taxon>Albidovulum</taxon>
    </lineage>
</organism>
<proteinExistence type="predicted"/>
<reference evidence="1 2" key="1">
    <citation type="submission" date="2018-01" db="EMBL/GenBank/DDBJ databases">
        <title>Genomic Encyclopedia of Archaeal and Bacterial Type Strains, Phase II (KMG-II): from individual species to whole genera.</title>
        <authorList>
            <person name="Goeker M."/>
        </authorList>
    </citation>
    <scope>NUCLEOTIDE SEQUENCE [LARGE SCALE GENOMIC DNA]</scope>
    <source>
        <strain evidence="1 2">DSM 12048</strain>
    </source>
</reference>
<dbReference type="SUPFAM" id="SSF56784">
    <property type="entry name" value="HAD-like"/>
    <property type="match status" value="1"/>
</dbReference>
<dbReference type="Gene3D" id="3.40.50.1000">
    <property type="entry name" value="HAD superfamily/HAD-like"/>
    <property type="match status" value="1"/>
</dbReference>